<evidence type="ECO:0000313" key="2">
    <source>
        <dbReference type="EMBL" id="RXF70986.1"/>
    </source>
</evidence>
<comment type="caution">
    <text evidence="2">The sequence shown here is derived from an EMBL/GenBank/DDBJ whole genome shotgun (WGS) entry which is preliminary data.</text>
</comment>
<dbReference type="Gene3D" id="2.60.120.10">
    <property type="entry name" value="Jelly Rolls"/>
    <property type="match status" value="1"/>
</dbReference>
<sequence length="103" mass="11578">METLPEGLTAYSRSPTFDERSLPAALQREHRTKAGAWALIHVLEGRLLYRILEPFSEHDLTPDQPGVVRPEQPHEVHPVGAVRMFVEFYSADAKSARDSRSPG</sequence>
<accession>A0A4Q0MDV4</accession>
<organism evidence="2 3">
    <name type="scientific">Hansschlegelia zhihuaiae</name>
    <dbReference type="NCBI Taxonomy" id="405005"/>
    <lineage>
        <taxon>Bacteria</taxon>
        <taxon>Pseudomonadati</taxon>
        <taxon>Pseudomonadota</taxon>
        <taxon>Alphaproteobacteria</taxon>
        <taxon>Hyphomicrobiales</taxon>
        <taxon>Methylopilaceae</taxon>
        <taxon>Hansschlegelia</taxon>
    </lineage>
</organism>
<dbReference type="AlphaFoldDB" id="A0A4Q0MDV4"/>
<reference evidence="2 3" key="1">
    <citation type="submission" date="2018-12" db="EMBL/GenBank/DDBJ databases">
        <title>bacterium Hansschlegelia zhihuaiae S113.</title>
        <authorList>
            <person name="He J."/>
        </authorList>
    </citation>
    <scope>NUCLEOTIDE SEQUENCE [LARGE SCALE GENOMIC DNA]</scope>
    <source>
        <strain evidence="2 3">S 113</strain>
    </source>
</reference>
<dbReference type="Pfam" id="PF09313">
    <property type="entry name" value="TehB-like"/>
    <property type="match status" value="1"/>
</dbReference>
<dbReference type="OrthoDB" id="7282222at2"/>
<feature type="domain" description="TehB/YeaR-like" evidence="1">
    <location>
        <begin position="13"/>
        <end position="86"/>
    </location>
</feature>
<dbReference type="InterPro" id="IPR014710">
    <property type="entry name" value="RmlC-like_jellyroll"/>
</dbReference>
<evidence type="ECO:0000259" key="1">
    <source>
        <dbReference type="Pfam" id="PF09313"/>
    </source>
</evidence>
<proteinExistence type="predicted"/>
<dbReference type="RefSeq" id="WP_128778478.1">
    <property type="nucleotide sequence ID" value="NZ_RYFI01000016.1"/>
</dbReference>
<dbReference type="Proteomes" id="UP000289708">
    <property type="component" value="Unassembled WGS sequence"/>
</dbReference>
<dbReference type="EMBL" id="RYFI01000016">
    <property type="protein sequence ID" value="RXF70986.1"/>
    <property type="molecule type" value="Genomic_DNA"/>
</dbReference>
<gene>
    <name evidence="2" type="ORF">EK403_16005</name>
</gene>
<evidence type="ECO:0000313" key="3">
    <source>
        <dbReference type="Proteomes" id="UP000289708"/>
    </source>
</evidence>
<keyword evidence="3" id="KW-1185">Reference proteome</keyword>
<dbReference type="SUPFAM" id="SSF51197">
    <property type="entry name" value="Clavaminate synthase-like"/>
    <property type="match status" value="1"/>
</dbReference>
<dbReference type="InterPro" id="IPR015392">
    <property type="entry name" value="TehB/YeaR-like_dom"/>
</dbReference>
<name>A0A4Q0MDV4_9HYPH</name>
<protein>
    <submittedName>
        <fullName evidence="2">DUF1971 domain-containing protein</fullName>
    </submittedName>
</protein>